<comment type="subcellular location">
    <subcellularLocation>
        <location evidence="4">Endoplasmic reticulum membrane</location>
        <topology evidence="4">Peripheral membrane protein</topology>
    </subcellularLocation>
    <subcellularLocation>
        <location evidence="3">Microsome membrane</location>
        <topology evidence="3">Peripheral membrane protein</topology>
    </subcellularLocation>
</comment>
<name>A0A6J2X634_SITOR</name>
<keyword evidence="6 14" id="KW-0349">Heme</keyword>
<dbReference type="RefSeq" id="XP_030746637.1">
    <property type="nucleotide sequence ID" value="XM_030890777.1"/>
</dbReference>
<proteinExistence type="inferred from homology"/>
<evidence type="ECO:0000256" key="11">
    <source>
        <dbReference type="ARBA" id="ARBA00023004"/>
    </source>
</evidence>
<organism evidence="15 19">
    <name type="scientific">Sitophilus oryzae</name>
    <name type="common">Rice weevil</name>
    <name type="synonym">Curculio oryzae</name>
    <dbReference type="NCBI Taxonomy" id="7048"/>
    <lineage>
        <taxon>Eukaryota</taxon>
        <taxon>Metazoa</taxon>
        <taxon>Ecdysozoa</taxon>
        <taxon>Arthropoda</taxon>
        <taxon>Hexapoda</taxon>
        <taxon>Insecta</taxon>
        <taxon>Pterygota</taxon>
        <taxon>Neoptera</taxon>
        <taxon>Endopterygota</taxon>
        <taxon>Coleoptera</taxon>
        <taxon>Polyphaga</taxon>
        <taxon>Cucujiformia</taxon>
        <taxon>Curculionidae</taxon>
        <taxon>Dryophthorinae</taxon>
        <taxon>Sitophilus</taxon>
    </lineage>
</organism>
<dbReference type="PRINTS" id="PR00385">
    <property type="entry name" value="P450"/>
</dbReference>
<dbReference type="PRINTS" id="PR00463">
    <property type="entry name" value="EP450I"/>
</dbReference>
<evidence type="ECO:0000313" key="16">
    <source>
        <dbReference type="RefSeq" id="XP_030746633.1"/>
    </source>
</evidence>
<evidence type="ECO:0000256" key="2">
    <source>
        <dbReference type="ARBA" id="ARBA00003690"/>
    </source>
</evidence>
<dbReference type="PANTHER" id="PTHR24300">
    <property type="entry name" value="CYTOCHROME P450 508A4-RELATED"/>
    <property type="match status" value="1"/>
</dbReference>
<keyword evidence="13" id="KW-0472">Membrane</keyword>
<evidence type="ECO:0000313" key="18">
    <source>
        <dbReference type="RefSeq" id="XP_030746635.1"/>
    </source>
</evidence>
<evidence type="ECO:0000256" key="6">
    <source>
        <dbReference type="ARBA" id="ARBA00022617"/>
    </source>
</evidence>
<evidence type="ECO:0000256" key="7">
    <source>
        <dbReference type="ARBA" id="ARBA00022723"/>
    </source>
</evidence>
<dbReference type="FunFam" id="1.10.630.10:FF:000238">
    <property type="entry name" value="Cytochrome P450 2A6"/>
    <property type="match status" value="1"/>
</dbReference>
<dbReference type="GO" id="GO:0006082">
    <property type="term" value="P:organic acid metabolic process"/>
    <property type="evidence" value="ECO:0007669"/>
    <property type="project" value="TreeGrafter"/>
</dbReference>
<dbReference type="InterPro" id="IPR050182">
    <property type="entry name" value="Cytochrome_P450_fam2"/>
</dbReference>
<dbReference type="GO" id="GO:0020037">
    <property type="term" value="F:heme binding"/>
    <property type="evidence" value="ECO:0007669"/>
    <property type="project" value="InterPro"/>
</dbReference>
<evidence type="ECO:0000256" key="14">
    <source>
        <dbReference type="PIRSR" id="PIRSR602401-1"/>
    </source>
</evidence>
<keyword evidence="12" id="KW-0503">Monooxygenase</keyword>
<dbReference type="RefSeq" id="XP_030746633.1">
    <property type="nucleotide sequence ID" value="XM_030890773.1"/>
</dbReference>
<evidence type="ECO:0000313" key="17">
    <source>
        <dbReference type="RefSeq" id="XP_030746634.1"/>
    </source>
</evidence>
<evidence type="ECO:0000256" key="3">
    <source>
        <dbReference type="ARBA" id="ARBA00004174"/>
    </source>
</evidence>
<sequence length="499" mass="57532">MCLYIFLTIFLLIITHIIWKVRNLPPGPWGLPIVGYLPWLNPKAPHLTLTDLSKKYGSIYSLSLGNVTTVVLTDPKQIKTLFTKDATIGRAPLYVTHGIMHGYGLICAEGALWKDQRRFVHNCLRNMGGSKTGPRKNMEQLIIKHLNEFVKYIKGLDRNQPIDPLEPLRHSIGSFINEIVFGRYWDKDDETWVWLQHLQEEGVKHIGVAGPLNFLPFLRFLPMFKRTLSFLTEGVGKTHRIYQKLIDEEYALLNKSRSEDLDTNNYTNLMQGFLIEREKRRDTNDAGLRYYTDEQLHYLLADMFGAGLDTTLTTLRWFLLYMAKNENTQTQFRIELNTVLNGRFPSIDDISSMPFVEACIAETQRIRPVVPLGMPHGALEDIEINNYIIPKGSMIVALQWAVHQNEEQYHDPEVFNPNNFINDEGKFYKPDHFIPFQNGKRMCVGDELARMILFFSSAIILQSFKLKLGDKDNVSMEGEAGITLTPKSYKLYFLDSEMN</sequence>
<dbReference type="GO" id="GO:0005789">
    <property type="term" value="C:endoplasmic reticulum membrane"/>
    <property type="evidence" value="ECO:0007669"/>
    <property type="project" value="UniProtKB-SubCell"/>
</dbReference>
<dbReference type="InterPro" id="IPR001128">
    <property type="entry name" value="Cyt_P450"/>
</dbReference>
<dbReference type="GeneID" id="115875350"/>
<evidence type="ECO:0000256" key="5">
    <source>
        <dbReference type="ARBA" id="ARBA00010617"/>
    </source>
</evidence>
<comment type="cofactor">
    <cofactor evidence="1 14">
        <name>heme</name>
        <dbReference type="ChEBI" id="CHEBI:30413"/>
    </cofactor>
</comment>
<comment type="function">
    <text evidence="2">May be involved in the metabolism of insect hormones and in the breakdown of synthetic insecticides.</text>
</comment>
<feature type="binding site" description="axial binding residue" evidence="14">
    <location>
        <position position="443"/>
    </location>
    <ligand>
        <name>heme</name>
        <dbReference type="ChEBI" id="CHEBI:30413"/>
    </ligand>
    <ligandPart>
        <name>Fe</name>
        <dbReference type="ChEBI" id="CHEBI:18248"/>
    </ligandPart>
</feature>
<dbReference type="KEGG" id="soy:115875350"/>
<dbReference type="OrthoDB" id="1844152at2759"/>
<accession>A0A6J2X634</accession>
<dbReference type="GO" id="GO:0016712">
    <property type="term" value="F:oxidoreductase activity, acting on paired donors, with incorporation or reduction of molecular oxygen, reduced flavin or flavoprotein as one donor, and incorporation of one atom of oxygen"/>
    <property type="evidence" value="ECO:0007669"/>
    <property type="project" value="TreeGrafter"/>
</dbReference>
<dbReference type="RefSeq" id="XP_030746634.1">
    <property type="nucleotide sequence ID" value="XM_030890774.1"/>
</dbReference>
<dbReference type="InterPro" id="IPR036396">
    <property type="entry name" value="Cyt_P450_sf"/>
</dbReference>
<dbReference type="Pfam" id="PF00067">
    <property type="entry name" value="p450"/>
    <property type="match status" value="1"/>
</dbReference>
<evidence type="ECO:0000256" key="1">
    <source>
        <dbReference type="ARBA" id="ARBA00001971"/>
    </source>
</evidence>
<evidence type="ECO:0000256" key="10">
    <source>
        <dbReference type="ARBA" id="ARBA00023002"/>
    </source>
</evidence>
<keyword evidence="9" id="KW-0492">Microsome</keyword>
<dbReference type="CTD" id="32857"/>
<keyword evidence="11 14" id="KW-0408">Iron</keyword>
<dbReference type="Proteomes" id="UP000504635">
    <property type="component" value="Unplaced"/>
</dbReference>
<comment type="similarity">
    <text evidence="5">Belongs to the cytochrome P450 family.</text>
</comment>
<gene>
    <name evidence="16 17 18 19 20" type="primary">LOC115875350</name>
</gene>
<evidence type="ECO:0000313" key="15">
    <source>
        <dbReference type="Proteomes" id="UP000504635"/>
    </source>
</evidence>
<dbReference type="GO" id="GO:0006805">
    <property type="term" value="P:xenobiotic metabolic process"/>
    <property type="evidence" value="ECO:0007669"/>
    <property type="project" value="TreeGrafter"/>
</dbReference>
<dbReference type="PANTHER" id="PTHR24300:SF403">
    <property type="entry name" value="CYTOCHROME P450 306A1"/>
    <property type="match status" value="1"/>
</dbReference>
<dbReference type="AlphaFoldDB" id="A0A6J2X634"/>
<dbReference type="RefSeq" id="XP_030746636.1">
    <property type="nucleotide sequence ID" value="XM_030890776.1"/>
</dbReference>
<evidence type="ECO:0000256" key="4">
    <source>
        <dbReference type="ARBA" id="ARBA00004406"/>
    </source>
</evidence>
<evidence type="ECO:0000313" key="20">
    <source>
        <dbReference type="RefSeq" id="XP_030746637.1"/>
    </source>
</evidence>
<dbReference type="Gene3D" id="1.10.630.10">
    <property type="entry name" value="Cytochrome P450"/>
    <property type="match status" value="1"/>
</dbReference>
<evidence type="ECO:0000256" key="8">
    <source>
        <dbReference type="ARBA" id="ARBA00022824"/>
    </source>
</evidence>
<keyword evidence="15" id="KW-1185">Reference proteome</keyword>
<reference evidence="16 17" key="1">
    <citation type="submission" date="2025-04" db="UniProtKB">
        <authorList>
            <consortium name="RefSeq"/>
        </authorList>
    </citation>
    <scope>IDENTIFICATION</scope>
    <source>
        <tissue evidence="16 17">Gonads</tissue>
    </source>
</reference>
<keyword evidence="10" id="KW-0560">Oxidoreductase</keyword>
<evidence type="ECO:0000256" key="13">
    <source>
        <dbReference type="ARBA" id="ARBA00023136"/>
    </source>
</evidence>
<evidence type="ECO:0000313" key="19">
    <source>
        <dbReference type="RefSeq" id="XP_030746636.1"/>
    </source>
</evidence>
<dbReference type="InterPro" id="IPR002401">
    <property type="entry name" value="Cyt_P450_E_grp-I"/>
</dbReference>
<evidence type="ECO:0000256" key="9">
    <source>
        <dbReference type="ARBA" id="ARBA00022848"/>
    </source>
</evidence>
<protein>
    <submittedName>
        <fullName evidence="16 17">Cytochrome P450 306a1</fullName>
    </submittedName>
</protein>
<dbReference type="RefSeq" id="XP_030746635.1">
    <property type="nucleotide sequence ID" value="XM_030890775.1"/>
</dbReference>
<dbReference type="GO" id="GO:0008395">
    <property type="term" value="F:steroid hydroxylase activity"/>
    <property type="evidence" value="ECO:0007669"/>
    <property type="project" value="TreeGrafter"/>
</dbReference>
<evidence type="ECO:0000256" key="12">
    <source>
        <dbReference type="ARBA" id="ARBA00023033"/>
    </source>
</evidence>
<dbReference type="SUPFAM" id="SSF48264">
    <property type="entry name" value="Cytochrome P450"/>
    <property type="match status" value="1"/>
</dbReference>
<keyword evidence="7 14" id="KW-0479">Metal-binding</keyword>
<keyword evidence="8" id="KW-0256">Endoplasmic reticulum</keyword>
<dbReference type="GO" id="GO:0005506">
    <property type="term" value="F:iron ion binding"/>
    <property type="evidence" value="ECO:0007669"/>
    <property type="project" value="InterPro"/>
</dbReference>